<feature type="compositionally biased region" description="Basic and acidic residues" evidence="1">
    <location>
        <begin position="107"/>
        <end position="122"/>
    </location>
</feature>
<proteinExistence type="predicted"/>
<gene>
    <name evidence="2" type="ORF">B9Z19DRAFT_1123683</name>
</gene>
<dbReference type="STRING" id="42251.A0A2T6ZY49"/>
<accession>A0A2T6ZY49</accession>
<reference evidence="2 3" key="1">
    <citation type="submission" date="2017-04" db="EMBL/GenBank/DDBJ databases">
        <title>Draft genome sequence of Tuber borchii Vittad., a whitish edible truffle.</title>
        <authorList>
            <consortium name="DOE Joint Genome Institute"/>
            <person name="Murat C."/>
            <person name="Kuo A."/>
            <person name="Barry K.W."/>
            <person name="Clum A."/>
            <person name="Dockter R.B."/>
            <person name="Fauchery L."/>
            <person name="Iotti M."/>
            <person name="Kohler A."/>
            <person name="Labutti K."/>
            <person name="Lindquist E.A."/>
            <person name="Lipzen A."/>
            <person name="Ohm R.A."/>
            <person name="Wang M."/>
            <person name="Grigoriev I.V."/>
            <person name="Zambonelli A."/>
            <person name="Martin F.M."/>
        </authorList>
    </citation>
    <scope>NUCLEOTIDE SEQUENCE [LARGE SCALE GENOMIC DNA]</scope>
    <source>
        <strain evidence="2 3">Tbo3840</strain>
    </source>
</reference>
<evidence type="ECO:0000313" key="3">
    <source>
        <dbReference type="Proteomes" id="UP000244722"/>
    </source>
</evidence>
<protein>
    <submittedName>
        <fullName evidence="2">Uncharacterized protein</fullName>
    </submittedName>
</protein>
<dbReference type="Proteomes" id="UP000244722">
    <property type="component" value="Unassembled WGS sequence"/>
</dbReference>
<organism evidence="2 3">
    <name type="scientific">Tuber borchii</name>
    <name type="common">White truffle</name>
    <dbReference type="NCBI Taxonomy" id="42251"/>
    <lineage>
        <taxon>Eukaryota</taxon>
        <taxon>Fungi</taxon>
        <taxon>Dikarya</taxon>
        <taxon>Ascomycota</taxon>
        <taxon>Pezizomycotina</taxon>
        <taxon>Pezizomycetes</taxon>
        <taxon>Pezizales</taxon>
        <taxon>Tuberaceae</taxon>
        <taxon>Tuber</taxon>
    </lineage>
</organism>
<comment type="caution">
    <text evidence="2">The sequence shown here is derived from an EMBL/GenBank/DDBJ whole genome shotgun (WGS) entry which is preliminary data.</text>
</comment>
<evidence type="ECO:0000256" key="1">
    <source>
        <dbReference type="SAM" id="MobiDB-lite"/>
    </source>
</evidence>
<feature type="compositionally biased region" description="Polar residues" evidence="1">
    <location>
        <begin position="58"/>
        <end position="69"/>
    </location>
</feature>
<name>A0A2T6ZY49_TUBBO</name>
<feature type="compositionally biased region" description="Acidic residues" evidence="1">
    <location>
        <begin position="76"/>
        <end position="103"/>
    </location>
</feature>
<feature type="region of interest" description="Disordered" evidence="1">
    <location>
        <begin position="34"/>
        <end position="122"/>
    </location>
</feature>
<dbReference type="EMBL" id="NESQ01000066">
    <property type="protein sequence ID" value="PUU80411.1"/>
    <property type="molecule type" value="Genomic_DNA"/>
</dbReference>
<evidence type="ECO:0000313" key="2">
    <source>
        <dbReference type="EMBL" id="PUU80411.1"/>
    </source>
</evidence>
<dbReference type="AlphaFoldDB" id="A0A2T6ZY49"/>
<sequence length="171" mass="19367">MNHTILELRVNRDPKPKERTFLDRKTTFLSLAGGETRTTGLNYWDGRWDSGRGAAATKPSSPNQTSQPLNIPIAIESEDEGSDTQEEEEEENEEDEEDGDETGTDGVGDKYPSDDEDWTGKSTDKGVRVHLREVLFYDHKVACLERGMGNCNPLHWSIFDLLSSPFSWFRL</sequence>
<keyword evidence="3" id="KW-1185">Reference proteome</keyword>